<dbReference type="PANTHER" id="PTHR48090">
    <property type="entry name" value="UNDECAPRENYL-PHOSPHATE 4-DEOXY-4-FORMAMIDO-L-ARABINOSE TRANSFERASE-RELATED"/>
    <property type="match status" value="1"/>
</dbReference>
<dbReference type="AlphaFoldDB" id="A0A1H2ALR8"/>
<comment type="similarity">
    <text evidence="2">Belongs to the glycosyltransferase 2 family.</text>
</comment>
<dbReference type="Pfam" id="PF00535">
    <property type="entry name" value="Glycos_transf_2"/>
    <property type="match status" value="1"/>
</dbReference>
<dbReference type="InterPro" id="IPR001173">
    <property type="entry name" value="Glyco_trans_2-like"/>
</dbReference>
<proteinExistence type="inferred from homology"/>
<dbReference type="Gene3D" id="3.90.550.10">
    <property type="entry name" value="Spore Coat Polysaccharide Biosynthesis Protein SpsA, Chain A"/>
    <property type="match status" value="1"/>
</dbReference>
<dbReference type="CDD" id="cd00761">
    <property type="entry name" value="Glyco_tranf_GTA_type"/>
    <property type="match status" value="1"/>
</dbReference>
<dbReference type="PANTHER" id="PTHR48090:SF10">
    <property type="entry name" value="GLUCOSYL-3-PHOSPHOGLYCERATE SYNTHASE"/>
    <property type="match status" value="1"/>
</dbReference>
<evidence type="ECO:0000256" key="2">
    <source>
        <dbReference type="ARBA" id="ARBA00006739"/>
    </source>
</evidence>
<evidence type="ECO:0000259" key="6">
    <source>
        <dbReference type="Pfam" id="PF00535"/>
    </source>
</evidence>
<evidence type="ECO:0000256" key="5">
    <source>
        <dbReference type="ARBA" id="ARBA00022842"/>
    </source>
</evidence>
<evidence type="ECO:0000313" key="7">
    <source>
        <dbReference type="EMBL" id="SDT46767.1"/>
    </source>
</evidence>
<evidence type="ECO:0000313" key="8">
    <source>
        <dbReference type="Proteomes" id="UP000199679"/>
    </source>
</evidence>
<evidence type="ECO:0000256" key="3">
    <source>
        <dbReference type="ARBA" id="ARBA00022676"/>
    </source>
</evidence>
<keyword evidence="5" id="KW-0460">Magnesium</keyword>
<evidence type="ECO:0000256" key="4">
    <source>
        <dbReference type="ARBA" id="ARBA00022679"/>
    </source>
</evidence>
<dbReference type="STRING" id="652787.SAMN05216490_3593"/>
<sequence length="320" mass="37246">MIPKCSIIIRSFNEEKHIGRLLEGIGKQTLYPQLELILVDSGSTDLTAEIARNAGVKVVNIKPEDFSFGRALNIGCQAASGKYLLFASAHVYPLYTDWVEKMIAPFEKERVALVYGRQVGNEITKYSEEQLFKKWFPSVSNYDQRIPFCNNANAVIRKSLWEEQPYDEQLTGLEDLDWATRIMKKGYSVAYESSATIVHVHEESVSRIRNRYRREAIALKNIYPNERFTFFSFIRLSVGNVWADSIHALHDGKFFKELSSIVAFRVLQFWGTYQGYRQKFQPDETLRMRFYYPNDFKDKLFKKKEQNTSNELGEKIIYSS</sequence>
<keyword evidence="3" id="KW-0328">Glycosyltransferase</keyword>
<dbReference type="InterPro" id="IPR029044">
    <property type="entry name" value="Nucleotide-diphossugar_trans"/>
</dbReference>
<evidence type="ECO:0000256" key="1">
    <source>
        <dbReference type="ARBA" id="ARBA00001946"/>
    </source>
</evidence>
<keyword evidence="4 7" id="KW-0808">Transferase</keyword>
<gene>
    <name evidence="7" type="ORF">SAMN05216490_3593</name>
</gene>
<comment type="cofactor">
    <cofactor evidence="1">
        <name>Mg(2+)</name>
        <dbReference type="ChEBI" id="CHEBI:18420"/>
    </cofactor>
</comment>
<name>A0A1H2ALR8_MUCMA</name>
<dbReference type="EMBL" id="LT629740">
    <property type="protein sequence ID" value="SDT46767.1"/>
    <property type="molecule type" value="Genomic_DNA"/>
</dbReference>
<dbReference type="GO" id="GO:0016757">
    <property type="term" value="F:glycosyltransferase activity"/>
    <property type="evidence" value="ECO:0007669"/>
    <property type="project" value="UniProtKB-KW"/>
</dbReference>
<accession>A0A1H2ALR8</accession>
<reference evidence="7 8" key="1">
    <citation type="submission" date="2016-10" db="EMBL/GenBank/DDBJ databases">
        <authorList>
            <person name="de Groot N.N."/>
        </authorList>
    </citation>
    <scope>NUCLEOTIDE SEQUENCE [LARGE SCALE GENOMIC DNA]</scope>
    <source>
        <strain evidence="7 8">MP1X4</strain>
    </source>
</reference>
<protein>
    <submittedName>
        <fullName evidence="7">Glycosyl transferase family 2</fullName>
    </submittedName>
</protein>
<keyword evidence="8" id="KW-1185">Reference proteome</keyword>
<dbReference type="SUPFAM" id="SSF53448">
    <property type="entry name" value="Nucleotide-diphospho-sugar transferases"/>
    <property type="match status" value="1"/>
</dbReference>
<dbReference type="OrthoDB" id="9790005at2"/>
<dbReference type="RefSeq" id="WP_091375995.1">
    <property type="nucleotide sequence ID" value="NZ_LT629740.1"/>
</dbReference>
<organism evidence="7 8">
    <name type="scientific">Mucilaginibacter mallensis</name>
    <dbReference type="NCBI Taxonomy" id="652787"/>
    <lineage>
        <taxon>Bacteria</taxon>
        <taxon>Pseudomonadati</taxon>
        <taxon>Bacteroidota</taxon>
        <taxon>Sphingobacteriia</taxon>
        <taxon>Sphingobacteriales</taxon>
        <taxon>Sphingobacteriaceae</taxon>
        <taxon>Mucilaginibacter</taxon>
    </lineage>
</organism>
<feature type="domain" description="Glycosyltransferase 2-like" evidence="6">
    <location>
        <begin position="6"/>
        <end position="160"/>
    </location>
</feature>
<dbReference type="InterPro" id="IPR050256">
    <property type="entry name" value="Glycosyltransferase_2"/>
</dbReference>
<dbReference type="Proteomes" id="UP000199679">
    <property type="component" value="Chromosome I"/>
</dbReference>